<sequence>MQLWCFPCWLLKRLLRGFIVKLILLCKDFQGRRQ</sequence>
<name>A0AAN8J286_TRICO</name>
<dbReference type="Proteomes" id="UP001331761">
    <property type="component" value="Unassembled WGS sequence"/>
</dbReference>
<dbReference type="AlphaFoldDB" id="A0AAN8J286"/>
<accession>A0AAN8J286</accession>
<proteinExistence type="predicted"/>
<comment type="caution">
    <text evidence="1">The sequence shown here is derived from an EMBL/GenBank/DDBJ whole genome shotgun (WGS) entry which is preliminary data.</text>
</comment>
<evidence type="ECO:0000313" key="2">
    <source>
        <dbReference type="Proteomes" id="UP001331761"/>
    </source>
</evidence>
<reference evidence="1 2" key="1">
    <citation type="submission" date="2019-10" db="EMBL/GenBank/DDBJ databases">
        <title>Assembly and Annotation for the nematode Trichostrongylus colubriformis.</title>
        <authorList>
            <person name="Martin J."/>
        </authorList>
    </citation>
    <scope>NUCLEOTIDE SEQUENCE [LARGE SCALE GENOMIC DNA]</scope>
    <source>
        <strain evidence="1">G859</strain>
        <tissue evidence="1">Whole worm</tissue>
    </source>
</reference>
<evidence type="ECO:0000313" key="1">
    <source>
        <dbReference type="EMBL" id="KAK5978889.1"/>
    </source>
</evidence>
<protein>
    <submittedName>
        <fullName evidence="1">Uncharacterized protein</fullName>
    </submittedName>
</protein>
<gene>
    <name evidence="1" type="ORF">GCK32_022616</name>
</gene>
<keyword evidence="2" id="KW-1185">Reference proteome</keyword>
<dbReference type="EMBL" id="WIXE01008899">
    <property type="protein sequence ID" value="KAK5978889.1"/>
    <property type="molecule type" value="Genomic_DNA"/>
</dbReference>
<organism evidence="1 2">
    <name type="scientific">Trichostrongylus colubriformis</name>
    <name type="common">Black scour worm</name>
    <dbReference type="NCBI Taxonomy" id="6319"/>
    <lineage>
        <taxon>Eukaryota</taxon>
        <taxon>Metazoa</taxon>
        <taxon>Ecdysozoa</taxon>
        <taxon>Nematoda</taxon>
        <taxon>Chromadorea</taxon>
        <taxon>Rhabditida</taxon>
        <taxon>Rhabditina</taxon>
        <taxon>Rhabditomorpha</taxon>
        <taxon>Strongyloidea</taxon>
        <taxon>Trichostrongylidae</taxon>
        <taxon>Trichostrongylus</taxon>
    </lineage>
</organism>